<accession>A0A024UF54</accession>
<dbReference type="InterPro" id="IPR001251">
    <property type="entry name" value="CRAL-TRIO_dom"/>
</dbReference>
<dbReference type="InterPro" id="IPR051026">
    <property type="entry name" value="PI/PC_transfer"/>
</dbReference>
<dbReference type="SMART" id="SM00516">
    <property type="entry name" value="SEC14"/>
    <property type="match status" value="1"/>
</dbReference>
<evidence type="ECO:0000259" key="1">
    <source>
        <dbReference type="PROSITE" id="PS50191"/>
    </source>
</evidence>
<reference evidence="2" key="1">
    <citation type="submission" date="2013-12" db="EMBL/GenBank/DDBJ databases">
        <title>The Genome Sequence of Aphanomyces invadans NJM9701.</title>
        <authorList>
            <consortium name="The Broad Institute Genomics Platform"/>
            <person name="Russ C."/>
            <person name="Tyler B."/>
            <person name="van West P."/>
            <person name="Dieguez-Uribeondo J."/>
            <person name="Young S.K."/>
            <person name="Zeng Q."/>
            <person name="Gargeya S."/>
            <person name="Fitzgerald M."/>
            <person name="Abouelleil A."/>
            <person name="Alvarado L."/>
            <person name="Chapman S.B."/>
            <person name="Gainer-Dewar J."/>
            <person name="Goldberg J."/>
            <person name="Griggs A."/>
            <person name="Gujja S."/>
            <person name="Hansen M."/>
            <person name="Howarth C."/>
            <person name="Imamovic A."/>
            <person name="Ireland A."/>
            <person name="Larimer J."/>
            <person name="McCowan C."/>
            <person name="Murphy C."/>
            <person name="Pearson M."/>
            <person name="Poon T.W."/>
            <person name="Priest M."/>
            <person name="Roberts A."/>
            <person name="Saif S."/>
            <person name="Shea T."/>
            <person name="Sykes S."/>
            <person name="Wortman J."/>
            <person name="Nusbaum C."/>
            <person name="Birren B."/>
        </authorList>
    </citation>
    <scope>NUCLEOTIDE SEQUENCE [LARGE SCALE GENOMIC DNA]</scope>
    <source>
        <strain evidence="2">NJM9701</strain>
    </source>
</reference>
<dbReference type="EMBL" id="KI913957">
    <property type="protein sequence ID" value="ETW04835.1"/>
    <property type="molecule type" value="Genomic_DNA"/>
</dbReference>
<dbReference type="AlphaFoldDB" id="A0A024UF54"/>
<dbReference type="PROSITE" id="PS50191">
    <property type="entry name" value="CRAL_TRIO"/>
    <property type="match status" value="1"/>
</dbReference>
<protein>
    <recommendedName>
        <fullName evidence="1">CRAL-TRIO domain-containing protein</fullName>
    </recommendedName>
</protein>
<sequence length="283" mass="32028">MVKRSADEILSSIRKRILTDYSEERLETLGLCRPGQLDAVLNRYLVARNHDEEAALTMLRNSIVWRIEVDMPKLMSGLALPADKLEIIRRYNPQGFHKTDKMGHHVYIERTGYMDVQKILRVCTEADVVRAHTQKVEYHVHSLAAQDLPKLVIIYDLSGIGMHTFRSEVFAVVKTITSLNQDHYPETLFKVLIVHAPFFFNAIYRIIQAFLPAAVRDKVEFCDRGHLLDIVDAAHLPAFLGGTCTCVPGETHGGCISSDTFTHTTFFKELDAHVSSKLHALST</sequence>
<dbReference type="GeneID" id="20081009"/>
<dbReference type="OrthoDB" id="1434354at2759"/>
<dbReference type="SUPFAM" id="SSF52087">
    <property type="entry name" value="CRAL/TRIO domain"/>
    <property type="match status" value="1"/>
</dbReference>
<feature type="domain" description="CRAL-TRIO" evidence="1">
    <location>
        <begin position="84"/>
        <end position="248"/>
    </location>
</feature>
<dbReference type="eggNOG" id="KOG1471">
    <property type="taxonomic scope" value="Eukaryota"/>
</dbReference>
<gene>
    <name evidence="2" type="ORF">H310_03959</name>
</gene>
<evidence type="ECO:0000313" key="2">
    <source>
        <dbReference type="EMBL" id="ETW04835.1"/>
    </source>
</evidence>
<dbReference type="Pfam" id="PF00650">
    <property type="entry name" value="CRAL_TRIO"/>
    <property type="match status" value="1"/>
</dbReference>
<dbReference type="PANTHER" id="PTHR45657:SF1">
    <property type="entry name" value="CRAL-TRIO DOMAIN-CONTAINING PROTEIN YKL091C-RELATED"/>
    <property type="match status" value="1"/>
</dbReference>
<dbReference type="InterPro" id="IPR036865">
    <property type="entry name" value="CRAL-TRIO_dom_sf"/>
</dbReference>
<name>A0A024UF54_9STRA</name>
<dbReference type="VEuPathDB" id="FungiDB:H310_03959"/>
<organism evidence="2">
    <name type="scientific">Aphanomyces invadans</name>
    <dbReference type="NCBI Taxonomy" id="157072"/>
    <lineage>
        <taxon>Eukaryota</taxon>
        <taxon>Sar</taxon>
        <taxon>Stramenopiles</taxon>
        <taxon>Oomycota</taxon>
        <taxon>Saprolegniomycetes</taxon>
        <taxon>Saprolegniales</taxon>
        <taxon>Verrucalvaceae</taxon>
        <taxon>Aphanomyces</taxon>
    </lineage>
</organism>
<dbReference type="CDD" id="cd00170">
    <property type="entry name" value="SEC14"/>
    <property type="match status" value="1"/>
</dbReference>
<dbReference type="PANTHER" id="PTHR45657">
    <property type="entry name" value="CRAL-TRIO DOMAIN-CONTAINING PROTEIN YKL091C-RELATED"/>
    <property type="match status" value="1"/>
</dbReference>
<dbReference type="STRING" id="157072.A0A024UF54"/>
<dbReference type="RefSeq" id="XP_008866273.1">
    <property type="nucleotide sequence ID" value="XM_008868051.1"/>
</dbReference>
<dbReference type="SUPFAM" id="SSF46938">
    <property type="entry name" value="CRAL/TRIO N-terminal domain"/>
    <property type="match status" value="1"/>
</dbReference>
<dbReference type="InterPro" id="IPR036273">
    <property type="entry name" value="CRAL/TRIO_N_dom_sf"/>
</dbReference>
<proteinExistence type="predicted"/>
<dbReference type="Gene3D" id="3.40.525.10">
    <property type="entry name" value="CRAL-TRIO lipid binding domain"/>
    <property type="match status" value="1"/>
</dbReference>